<keyword evidence="2" id="KW-0479">Metal-binding</keyword>
<reference evidence="7 8" key="1">
    <citation type="submission" date="2012-12" db="EMBL/GenBank/DDBJ databases">
        <title>Genome assembly of Fulvivirga imtechensis AK7.</title>
        <authorList>
            <person name="Nupur N."/>
            <person name="Khatri I."/>
            <person name="Kumar R."/>
            <person name="Subramanian S."/>
            <person name="Pinnaka A."/>
        </authorList>
    </citation>
    <scope>NUCLEOTIDE SEQUENCE [LARGE SCALE GENOMIC DNA]</scope>
    <source>
        <strain evidence="7 8">AK7</strain>
    </source>
</reference>
<protein>
    <submittedName>
        <fullName evidence="7">Uncharacterized protein</fullName>
    </submittedName>
</protein>
<feature type="domain" description="Helicase ATP-binding" evidence="5">
    <location>
        <begin position="235"/>
        <end position="394"/>
    </location>
</feature>
<evidence type="ECO:0000259" key="6">
    <source>
        <dbReference type="PROSITE" id="PS51194"/>
    </source>
</evidence>
<dbReference type="PROSITE" id="PS50966">
    <property type="entry name" value="ZF_SWIM"/>
    <property type="match status" value="1"/>
</dbReference>
<dbReference type="InterPro" id="IPR001650">
    <property type="entry name" value="Helicase_C-like"/>
</dbReference>
<dbReference type="PROSITE" id="PS51194">
    <property type="entry name" value="HELICASE_CTER"/>
    <property type="match status" value="1"/>
</dbReference>
<keyword evidence="1" id="KW-0378">Hydrolase</keyword>
<feature type="region of interest" description="Disordered" evidence="3">
    <location>
        <begin position="697"/>
        <end position="740"/>
    </location>
</feature>
<dbReference type="RefSeq" id="WP_009582830.1">
    <property type="nucleotide sequence ID" value="NZ_AMZN01000091.1"/>
</dbReference>
<evidence type="ECO:0000313" key="8">
    <source>
        <dbReference type="Proteomes" id="UP000011135"/>
    </source>
</evidence>
<comment type="caution">
    <text evidence="7">The sequence shown here is derived from an EMBL/GenBank/DDBJ whole genome shotgun (WGS) entry which is preliminary data.</text>
</comment>
<dbReference type="SUPFAM" id="SSF52540">
    <property type="entry name" value="P-loop containing nucleoside triphosphate hydrolases"/>
    <property type="match status" value="2"/>
</dbReference>
<dbReference type="PROSITE" id="PS51192">
    <property type="entry name" value="HELICASE_ATP_BIND_1"/>
    <property type="match status" value="1"/>
</dbReference>
<dbReference type="STRING" id="1237149.C900_05783"/>
<evidence type="ECO:0000256" key="3">
    <source>
        <dbReference type="SAM" id="MobiDB-lite"/>
    </source>
</evidence>
<dbReference type="SMART" id="SM00487">
    <property type="entry name" value="DEXDc"/>
    <property type="match status" value="1"/>
</dbReference>
<dbReference type="Gene3D" id="3.40.50.300">
    <property type="entry name" value="P-loop containing nucleotide triphosphate hydrolases"/>
    <property type="match status" value="1"/>
</dbReference>
<dbReference type="InterPro" id="IPR049730">
    <property type="entry name" value="SNF2/RAD54-like_C"/>
</dbReference>
<dbReference type="PANTHER" id="PTHR10799">
    <property type="entry name" value="SNF2/RAD54 HELICASE FAMILY"/>
    <property type="match status" value="1"/>
</dbReference>
<dbReference type="InterPro" id="IPR014001">
    <property type="entry name" value="Helicase_ATP-bd"/>
</dbReference>
<evidence type="ECO:0000259" key="5">
    <source>
        <dbReference type="PROSITE" id="PS51192"/>
    </source>
</evidence>
<dbReference type="GO" id="GO:0008270">
    <property type="term" value="F:zinc ion binding"/>
    <property type="evidence" value="ECO:0007669"/>
    <property type="project" value="UniProtKB-KW"/>
</dbReference>
<evidence type="ECO:0000256" key="2">
    <source>
        <dbReference type="PROSITE-ProRule" id="PRU00325"/>
    </source>
</evidence>
<dbReference type="GO" id="GO:0016787">
    <property type="term" value="F:hydrolase activity"/>
    <property type="evidence" value="ECO:0007669"/>
    <property type="project" value="UniProtKB-KW"/>
</dbReference>
<keyword evidence="2" id="KW-0863">Zinc-finger</keyword>
<organism evidence="7 8">
    <name type="scientific">Fulvivirga imtechensis AK7</name>
    <dbReference type="NCBI Taxonomy" id="1237149"/>
    <lineage>
        <taxon>Bacteria</taxon>
        <taxon>Pseudomonadati</taxon>
        <taxon>Bacteroidota</taxon>
        <taxon>Cytophagia</taxon>
        <taxon>Cytophagales</taxon>
        <taxon>Fulvivirgaceae</taxon>
        <taxon>Fulvivirga</taxon>
    </lineage>
</organism>
<dbReference type="eggNOG" id="COG0553">
    <property type="taxonomic scope" value="Bacteria"/>
</dbReference>
<dbReference type="CDD" id="cd17919">
    <property type="entry name" value="DEXHc_Snf"/>
    <property type="match status" value="1"/>
</dbReference>
<accession>L8JN98</accession>
<dbReference type="EMBL" id="AMZN01000091">
    <property type="protein sequence ID" value="ELR68837.1"/>
    <property type="molecule type" value="Genomic_DNA"/>
</dbReference>
<dbReference type="Pfam" id="PF00271">
    <property type="entry name" value="Helicase_C"/>
    <property type="match status" value="1"/>
</dbReference>
<evidence type="ECO:0000313" key="7">
    <source>
        <dbReference type="EMBL" id="ELR68837.1"/>
    </source>
</evidence>
<dbReference type="OrthoDB" id="9760715at2"/>
<dbReference type="InterPro" id="IPR038718">
    <property type="entry name" value="SNF2-like_sf"/>
</dbReference>
<dbReference type="CDD" id="cd18793">
    <property type="entry name" value="SF2_C_SNF"/>
    <property type="match status" value="1"/>
</dbReference>
<dbReference type="AlphaFoldDB" id="L8JN98"/>
<keyword evidence="8" id="KW-1185">Reference proteome</keyword>
<dbReference type="InterPro" id="IPR000330">
    <property type="entry name" value="SNF2_N"/>
</dbReference>
<dbReference type="Pfam" id="PF00176">
    <property type="entry name" value="SNF2-rel_dom"/>
    <property type="match status" value="1"/>
</dbReference>
<gene>
    <name evidence="7" type="ORF">C900_05783</name>
</gene>
<proteinExistence type="predicted"/>
<keyword evidence="2" id="KW-0862">Zinc</keyword>
<dbReference type="PATRIC" id="fig|1237149.3.peg.5102"/>
<sequence length="827" mass="94566">MAKTKTKSNKKAVKVPYHKKPANLSLDQWQRALRKQFAENSTFKIKNLGSHQVFSDYHVYNPASGNTYKVALRTEDNSRNFCACMDFKTNGLGTCKHIEAVLQQVRKKRSLAKILKQGYTPSHSSLYLKYGIERVVMLKIGTDNRSEWQQLALEYFDKDLCLKNEAIDHIESFLERANAISPDFRCYDDAMSHILSVRQARHRSNLLDVAIRKNGKDYFDTLIKAKLFPYQIEGVTFAAKAGRCLIADDMGLGKTIQAIATAEWMKKELHISRALIVCPTSLKYQWKAEIEKFTDSTATVIEGNSLKREKFYKEDDSFYHILSYNVVANDVEILNRSIPDLVILDEAQRIKNWKTKVAHGVKKLESPYAVVLTGTPLENKLEELYSIVQFVEPFRLGALFRFLEEHQVADDTGKVVGYRDLNKISQLLSDIVIRRTKKKVLKQLPERMDKNLFVPMTERQMEVHQDYSDLAAKIAKKWRTYGFLSEQDRQRLLLSLNCMRMVCNSTYILDQETRHDTKVDELMSILDEVLEDPDQKVVVFSQWERMTRLVAAELDKRHIEYENLNGSVPSEKRKALFDNFNKDPESRVFLSTDAGGVGLNLQAASWLINLDLPWNPAVLEQRIARIYRLGQKKNVNIINMVSTGTIEHKMLDVLSFKSSLAKGILDNGDDSIFMEESRFKQFMKSVEQVVDIEQPAKKRSELPIADQQDMTEESKFTRVESSKDGSKKTMGKQLSFLGDDDMADDTKARKAATSDTPSEDLVTMGANFFGKLAQTLSDKEATEKLVSSLIERDKESGKAYVKIPVENEKTVENAINMISGFLQAFQK</sequence>
<dbReference type="Proteomes" id="UP000011135">
    <property type="component" value="Unassembled WGS sequence"/>
</dbReference>
<dbReference type="Gene3D" id="3.40.50.10810">
    <property type="entry name" value="Tandem AAA-ATPase domain"/>
    <property type="match status" value="1"/>
</dbReference>
<feature type="domain" description="SWIM-type" evidence="4">
    <location>
        <begin position="68"/>
        <end position="106"/>
    </location>
</feature>
<name>L8JN98_9BACT</name>
<dbReference type="InterPro" id="IPR007527">
    <property type="entry name" value="Znf_SWIM"/>
</dbReference>
<dbReference type="GO" id="GO:0005524">
    <property type="term" value="F:ATP binding"/>
    <property type="evidence" value="ECO:0007669"/>
    <property type="project" value="InterPro"/>
</dbReference>
<dbReference type="SMART" id="SM00490">
    <property type="entry name" value="HELICc"/>
    <property type="match status" value="1"/>
</dbReference>
<feature type="domain" description="Helicase C-terminal" evidence="6">
    <location>
        <begin position="518"/>
        <end position="687"/>
    </location>
</feature>
<feature type="compositionally biased region" description="Basic and acidic residues" evidence="3">
    <location>
        <begin position="712"/>
        <end position="727"/>
    </location>
</feature>
<evidence type="ECO:0000256" key="1">
    <source>
        <dbReference type="ARBA" id="ARBA00022801"/>
    </source>
</evidence>
<evidence type="ECO:0000259" key="4">
    <source>
        <dbReference type="PROSITE" id="PS50966"/>
    </source>
</evidence>
<dbReference type="InterPro" id="IPR027417">
    <property type="entry name" value="P-loop_NTPase"/>
</dbReference>